<dbReference type="AlphaFoldDB" id="A0A1S8CXB8"/>
<dbReference type="GO" id="GO:0052689">
    <property type="term" value="F:carboxylic ester hydrolase activity"/>
    <property type="evidence" value="ECO:0007669"/>
    <property type="project" value="UniProtKB-ARBA"/>
</dbReference>
<proteinExistence type="inferred from homology"/>
<dbReference type="RefSeq" id="WP_076877217.1">
    <property type="nucleotide sequence ID" value="NZ_MLCN01000008.1"/>
</dbReference>
<dbReference type="Proteomes" id="UP000192132">
    <property type="component" value="Unassembled WGS sequence"/>
</dbReference>
<evidence type="ECO:0000256" key="1">
    <source>
        <dbReference type="ARBA" id="ARBA00022801"/>
    </source>
</evidence>
<comment type="similarity">
    <text evidence="2">Belongs to the AB hydrolase superfamily. FUS2 hydrolase family.</text>
</comment>
<dbReference type="EMBL" id="MLCN01000008">
    <property type="protein sequence ID" value="ONG41459.1"/>
    <property type="molecule type" value="Genomic_DNA"/>
</dbReference>
<dbReference type="PANTHER" id="PTHR22946">
    <property type="entry name" value="DIENELACTONE HYDROLASE DOMAIN-CONTAINING PROTEIN-RELATED"/>
    <property type="match status" value="1"/>
</dbReference>
<keyword evidence="1 4" id="KW-0378">Hydrolase</keyword>
<organism evidence="4 5">
    <name type="scientific">Alkanindiges hydrocarboniclasticus</name>
    <dbReference type="NCBI Taxonomy" id="1907941"/>
    <lineage>
        <taxon>Bacteria</taxon>
        <taxon>Pseudomonadati</taxon>
        <taxon>Pseudomonadota</taxon>
        <taxon>Gammaproteobacteria</taxon>
        <taxon>Moraxellales</taxon>
        <taxon>Moraxellaceae</taxon>
        <taxon>Alkanindiges</taxon>
    </lineage>
</organism>
<evidence type="ECO:0000259" key="3">
    <source>
        <dbReference type="Pfam" id="PF12146"/>
    </source>
</evidence>
<dbReference type="InterPro" id="IPR029058">
    <property type="entry name" value="AB_hydrolase_fold"/>
</dbReference>
<dbReference type="PANTHER" id="PTHR22946:SF9">
    <property type="entry name" value="POLYKETIDE TRANSFERASE AF380"/>
    <property type="match status" value="1"/>
</dbReference>
<comment type="caution">
    <text evidence="4">The sequence shown here is derived from an EMBL/GenBank/DDBJ whole genome shotgun (WGS) entry which is preliminary data.</text>
</comment>
<dbReference type="OrthoDB" id="9805123at2"/>
<dbReference type="PRINTS" id="PR00111">
    <property type="entry name" value="ABHYDROLASE"/>
</dbReference>
<dbReference type="InterPro" id="IPR050261">
    <property type="entry name" value="FrsA_esterase"/>
</dbReference>
<reference evidence="4 5" key="1">
    <citation type="submission" date="2016-10" db="EMBL/GenBank/DDBJ databases">
        <title>Draft Genome sequence of Alkanindiges sp. strain H1.</title>
        <authorList>
            <person name="Subhash Y."/>
            <person name="Lee S."/>
        </authorList>
    </citation>
    <scope>NUCLEOTIDE SEQUENCE [LARGE SCALE GENOMIC DNA]</scope>
    <source>
        <strain evidence="4 5">H1</strain>
    </source>
</reference>
<sequence>MGQYSIEPLFLKSSGETLGADFYRPAKVRKPAVIIMAHGFAGERKFSLPDTATAFAEAGYAVILFDYRGFGGSTGKPRELVSAPNHVADWKAVLGQVKKRKDVDTSRIVLWGMSMSGGHVITTAAREKGIAAIIGLVPHVDGFASAMMYPKHLLPRATALALQDLAGSKIGRDPVRIPVVAEQGVRCLTGDDCYEGYMQMVPKGSSWVGLVPARIIITINQYRPTKEAARVPCPALIFAAQEDSLIPLSATRKAAAKIKQVEYLEWPIGHFDLLQGRWFEEGIRVQLAFLKKHIG</sequence>
<dbReference type="InterPro" id="IPR000073">
    <property type="entry name" value="AB_hydrolase_1"/>
</dbReference>
<name>A0A1S8CXB8_9GAMM</name>
<dbReference type="Pfam" id="PF12146">
    <property type="entry name" value="Hydrolase_4"/>
    <property type="match status" value="1"/>
</dbReference>
<protein>
    <submittedName>
        <fullName evidence="4">Alpha/beta hydrolase</fullName>
    </submittedName>
</protein>
<feature type="domain" description="Serine aminopeptidase S33" evidence="3">
    <location>
        <begin position="32"/>
        <end position="143"/>
    </location>
</feature>
<keyword evidence="5" id="KW-1185">Reference proteome</keyword>
<gene>
    <name evidence="4" type="ORF">BKE30_03155</name>
</gene>
<evidence type="ECO:0000313" key="4">
    <source>
        <dbReference type="EMBL" id="ONG41459.1"/>
    </source>
</evidence>
<evidence type="ECO:0000256" key="2">
    <source>
        <dbReference type="ARBA" id="ARBA00038115"/>
    </source>
</evidence>
<evidence type="ECO:0000313" key="5">
    <source>
        <dbReference type="Proteomes" id="UP000192132"/>
    </source>
</evidence>
<accession>A0A1S8CXB8</accession>
<dbReference type="InterPro" id="IPR022742">
    <property type="entry name" value="Hydrolase_4"/>
</dbReference>
<dbReference type="Gene3D" id="3.40.50.1820">
    <property type="entry name" value="alpha/beta hydrolase"/>
    <property type="match status" value="1"/>
</dbReference>
<dbReference type="SUPFAM" id="SSF53474">
    <property type="entry name" value="alpha/beta-Hydrolases"/>
    <property type="match status" value="1"/>
</dbReference>
<dbReference type="STRING" id="1907941.BKE30_03155"/>